<feature type="binding site" evidence="3">
    <location>
        <position position="151"/>
    </location>
    <ligand>
        <name>GTP</name>
        <dbReference type="ChEBI" id="CHEBI:37565"/>
    </ligand>
</feature>
<sequence length="264" mass="29262">MWRVQKPSGGSIGGKQQQPVSEARLSGSAVPVPVRLLVASHMVLLRHISVALTAAVAALGSALFLALNYFYRRRVWSPQAEYRSITEEEEEREKRQVLVLGLDGAGKSSMLQGLNPGEAATKRSRCRPTRGFNFMSLEAPACQLDFLEIGGGEDLRRYWLDYLRRTHILVYVVDSSDRSRLPLAKAELHRLLSVEPQLPVVVLGNKQDKANAVSVSELHDALSLDALADNRKLFLLAAQLDSEEAKRRSCQGLDTVHDLLLQLV</sequence>
<organism evidence="7">
    <name type="scientific">Nothobranchius korthausae</name>
    <dbReference type="NCBI Taxonomy" id="1143690"/>
    <lineage>
        <taxon>Eukaryota</taxon>
        <taxon>Metazoa</taxon>
        <taxon>Chordata</taxon>
        <taxon>Craniata</taxon>
        <taxon>Vertebrata</taxon>
        <taxon>Euteleostomi</taxon>
        <taxon>Actinopterygii</taxon>
        <taxon>Neopterygii</taxon>
        <taxon>Teleostei</taxon>
        <taxon>Neoteleostei</taxon>
        <taxon>Acanthomorphata</taxon>
        <taxon>Ovalentaria</taxon>
        <taxon>Atherinomorphae</taxon>
        <taxon>Cyprinodontiformes</taxon>
        <taxon>Nothobranchiidae</taxon>
        <taxon>Nothobranchius</taxon>
    </lineage>
</organism>
<proteinExistence type="predicted"/>
<keyword evidence="6" id="KW-0812">Transmembrane</keyword>
<feature type="binding site" evidence="3">
    <location>
        <begin position="101"/>
        <end position="108"/>
    </location>
    <ligand>
        <name>GTP</name>
        <dbReference type="ChEBI" id="CHEBI:37565"/>
    </ligand>
</feature>
<dbReference type="InterPro" id="IPR027417">
    <property type="entry name" value="P-loop_NTPase"/>
</dbReference>
<dbReference type="PANTHER" id="PTHR46724">
    <property type="entry name" value="ADP-RIBOSYLATION FACTOR-LIKE PROTEIN 9-RELATED"/>
    <property type="match status" value="1"/>
</dbReference>
<dbReference type="GO" id="GO:0003924">
    <property type="term" value="F:GTPase activity"/>
    <property type="evidence" value="ECO:0007669"/>
    <property type="project" value="InterPro"/>
</dbReference>
<keyword evidence="6" id="KW-1133">Transmembrane helix</keyword>
<keyword evidence="4" id="KW-0460">Magnesium</keyword>
<dbReference type="SMART" id="SM00178">
    <property type="entry name" value="SAR"/>
    <property type="match status" value="1"/>
</dbReference>
<evidence type="ECO:0000313" key="7">
    <source>
        <dbReference type="EMBL" id="SBQ51367.1"/>
    </source>
</evidence>
<dbReference type="GO" id="GO:0046872">
    <property type="term" value="F:metal ion binding"/>
    <property type="evidence" value="ECO:0007669"/>
    <property type="project" value="UniProtKB-KW"/>
</dbReference>
<dbReference type="InterPro" id="IPR053254">
    <property type="entry name" value="Arf-like_GTPase"/>
</dbReference>
<keyword evidence="4" id="KW-0479">Metal-binding</keyword>
<keyword evidence="6" id="KW-0472">Membrane</keyword>
<name>A0A1A8EWX6_9TELE</name>
<feature type="binding site" evidence="4">
    <location>
        <position position="108"/>
    </location>
    <ligand>
        <name>Mg(2+)</name>
        <dbReference type="ChEBI" id="CHEBI:18420"/>
    </ligand>
</feature>
<dbReference type="GO" id="GO:0005525">
    <property type="term" value="F:GTP binding"/>
    <property type="evidence" value="ECO:0007669"/>
    <property type="project" value="UniProtKB-KW"/>
</dbReference>
<evidence type="ECO:0000256" key="5">
    <source>
        <dbReference type="SAM" id="MobiDB-lite"/>
    </source>
</evidence>
<dbReference type="SUPFAM" id="SSF52540">
    <property type="entry name" value="P-loop containing nucleoside triphosphate hydrolases"/>
    <property type="match status" value="1"/>
</dbReference>
<evidence type="ECO:0000256" key="6">
    <source>
        <dbReference type="SAM" id="Phobius"/>
    </source>
</evidence>
<feature type="binding site" evidence="3">
    <location>
        <begin position="205"/>
        <end position="208"/>
    </location>
    <ligand>
        <name>GTP</name>
        <dbReference type="ChEBI" id="CHEBI:37565"/>
    </ligand>
</feature>
<dbReference type="SMART" id="SM00177">
    <property type="entry name" value="ARF"/>
    <property type="match status" value="1"/>
</dbReference>
<feature type="transmembrane region" description="Helical" evidence="6">
    <location>
        <begin position="48"/>
        <end position="71"/>
    </location>
</feature>
<dbReference type="PROSITE" id="PS51417">
    <property type="entry name" value="ARF"/>
    <property type="match status" value="1"/>
</dbReference>
<dbReference type="PRINTS" id="PR00328">
    <property type="entry name" value="SAR1GTPBP"/>
</dbReference>
<evidence type="ECO:0000256" key="2">
    <source>
        <dbReference type="ARBA" id="ARBA00023134"/>
    </source>
</evidence>
<feature type="binding site" evidence="4">
    <location>
        <position position="129"/>
    </location>
    <ligand>
        <name>Mg(2+)</name>
        <dbReference type="ChEBI" id="CHEBI:18420"/>
    </ligand>
</feature>
<gene>
    <name evidence="7" type="primary">ARL10</name>
</gene>
<feature type="region of interest" description="Disordered" evidence="5">
    <location>
        <begin position="1"/>
        <end position="20"/>
    </location>
</feature>
<protein>
    <submittedName>
        <fullName evidence="7">ADP-ribosylation factor-like 10</fullName>
    </submittedName>
</protein>
<dbReference type="EMBL" id="HAEC01009445">
    <property type="protein sequence ID" value="SBQ77661.1"/>
    <property type="molecule type" value="Transcribed_RNA"/>
</dbReference>
<reference evidence="7" key="2">
    <citation type="submission" date="2016-06" db="EMBL/GenBank/DDBJ databases">
        <title>The genome of a short-lived fish provides insights into sex chromosome evolution and the genetic control of aging.</title>
        <authorList>
            <person name="Reichwald K."/>
            <person name="Felder M."/>
            <person name="Petzold A."/>
            <person name="Koch P."/>
            <person name="Groth M."/>
            <person name="Platzer M."/>
        </authorList>
    </citation>
    <scope>NUCLEOTIDE SEQUENCE</scope>
    <source>
        <tissue evidence="7">Brain</tissue>
    </source>
</reference>
<dbReference type="Pfam" id="PF00025">
    <property type="entry name" value="Arf"/>
    <property type="match status" value="1"/>
</dbReference>
<reference evidence="7" key="1">
    <citation type="submission" date="2016-05" db="EMBL/GenBank/DDBJ databases">
        <authorList>
            <person name="Lavstsen T."/>
            <person name="Jespersen J.S."/>
        </authorList>
    </citation>
    <scope>NUCLEOTIDE SEQUENCE</scope>
    <source>
        <tissue evidence="7">Brain</tissue>
    </source>
</reference>
<evidence type="ECO:0000256" key="4">
    <source>
        <dbReference type="PIRSR" id="PIRSR606689-2"/>
    </source>
</evidence>
<accession>A0A1A8EWX6</accession>
<dbReference type="PANTHER" id="PTHR46724:SF1">
    <property type="entry name" value="ADP RIBOSYLATION FACTOR LIKE GTPASE 10"/>
    <property type="match status" value="1"/>
</dbReference>
<dbReference type="AlphaFoldDB" id="A0A1A8EWX6"/>
<evidence type="ECO:0000256" key="3">
    <source>
        <dbReference type="PIRSR" id="PIRSR606689-1"/>
    </source>
</evidence>
<evidence type="ECO:0000256" key="1">
    <source>
        <dbReference type="ARBA" id="ARBA00022741"/>
    </source>
</evidence>
<keyword evidence="2 3" id="KW-0342">GTP-binding</keyword>
<dbReference type="InterPro" id="IPR006689">
    <property type="entry name" value="Small_GTPase_ARF/SAR"/>
</dbReference>
<dbReference type="EMBL" id="HAEB01004840">
    <property type="protein sequence ID" value="SBQ51367.1"/>
    <property type="molecule type" value="Transcribed_RNA"/>
</dbReference>
<keyword evidence="1 3" id="KW-0547">Nucleotide-binding</keyword>
<dbReference type="Gene3D" id="3.40.50.300">
    <property type="entry name" value="P-loop containing nucleotide triphosphate hydrolases"/>
    <property type="match status" value="1"/>
</dbReference>